<protein>
    <recommendedName>
        <fullName evidence="4">F-box protein</fullName>
    </recommendedName>
</protein>
<dbReference type="SUPFAM" id="SSF81383">
    <property type="entry name" value="F-box domain"/>
    <property type="match status" value="1"/>
</dbReference>
<reference evidence="2 3" key="1">
    <citation type="submission" date="2021-11" db="EMBL/GenBank/DDBJ databases">
        <title>Black yeast isolated from Biological Soil Crust.</title>
        <authorList>
            <person name="Kurbessoian T."/>
        </authorList>
    </citation>
    <scope>NUCLEOTIDE SEQUENCE [LARGE SCALE GENOMIC DNA]</scope>
    <source>
        <strain evidence="2 3">CCFEE 5522</strain>
    </source>
</reference>
<evidence type="ECO:0000313" key="3">
    <source>
        <dbReference type="Proteomes" id="UP001324427"/>
    </source>
</evidence>
<dbReference type="InterPro" id="IPR036047">
    <property type="entry name" value="F-box-like_dom_sf"/>
</dbReference>
<dbReference type="Proteomes" id="UP001324427">
    <property type="component" value="Unassembled WGS sequence"/>
</dbReference>
<dbReference type="EMBL" id="JAVFHQ010000029">
    <property type="protein sequence ID" value="KAK4543770.1"/>
    <property type="molecule type" value="Genomic_DNA"/>
</dbReference>
<proteinExistence type="predicted"/>
<feature type="region of interest" description="Disordered" evidence="1">
    <location>
        <begin position="226"/>
        <end position="246"/>
    </location>
</feature>
<keyword evidence="3" id="KW-1185">Reference proteome</keyword>
<comment type="caution">
    <text evidence="2">The sequence shown here is derived from an EMBL/GenBank/DDBJ whole genome shotgun (WGS) entry which is preliminary data.</text>
</comment>
<name>A0AAV9JEN1_9PEZI</name>
<dbReference type="AlphaFoldDB" id="A0AAV9JEN1"/>
<accession>A0AAV9JEN1</accession>
<dbReference type="CDD" id="cd09917">
    <property type="entry name" value="F-box_SF"/>
    <property type="match status" value="1"/>
</dbReference>
<organism evidence="2 3">
    <name type="scientific">Oleoguttula mirabilis</name>
    <dbReference type="NCBI Taxonomy" id="1507867"/>
    <lineage>
        <taxon>Eukaryota</taxon>
        <taxon>Fungi</taxon>
        <taxon>Dikarya</taxon>
        <taxon>Ascomycota</taxon>
        <taxon>Pezizomycotina</taxon>
        <taxon>Dothideomycetes</taxon>
        <taxon>Dothideomycetidae</taxon>
        <taxon>Mycosphaerellales</taxon>
        <taxon>Teratosphaeriaceae</taxon>
        <taxon>Oleoguttula</taxon>
    </lineage>
</organism>
<evidence type="ECO:0008006" key="4">
    <source>
        <dbReference type="Google" id="ProtNLM"/>
    </source>
</evidence>
<evidence type="ECO:0000256" key="1">
    <source>
        <dbReference type="SAM" id="MobiDB-lite"/>
    </source>
</evidence>
<gene>
    <name evidence="2" type="ORF">LTR36_004803</name>
</gene>
<evidence type="ECO:0000313" key="2">
    <source>
        <dbReference type="EMBL" id="KAK4543770.1"/>
    </source>
</evidence>
<sequence>MTSAAARALGITEVLEHILSCSSMRDLLQAYQRVNKRFNASIQTSPALQRKLFLKPEKERNDWELDSESDGFIKNSSSEYPYHIAFVNPLAFTDYTLEDKLSPYKRENSSGTISLRCSPREMESYAHCLDMFLTQPPVEGVSVAVYAMDWDRKFTYYDLYTEGGLQVKDLYKVFRPGSSYPWTVWRRSYLWSHELRRPTVQEEKALELGQGEGYVYFGEAQECEASANGETNALEAETTQAEDRLE</sequence>